<dbReference type="GO" id="GO:0005615">
    <property type="term" value="C:extracellular space"/>
    <property type="evidence" value="ECO:0007669"/>
    <property type="project" value="TreeGrafter"/>
</dbReference>
<dbReference type="KEGG" id="swd:Swoo_2953"/>
<keyword evidence="8" id="KW-0378">Hydrolase</keyword>
<proteinExistence type="inferred from homology"/>
<keyword evidence="8" id="KW-0121">Carboxypeptidase</keyword>
<evidence type="ECO:0000256" key="1">
    <source>
        <dbReference type="ARBA" id="ARBA00001947"/>
    </source>
</evidence>
<dbReference type="CDD" id="cd00146">
    <property type="entry name" value="PKD"/>
    <property type="match status" value="2"/>
</dbReference>
<dbReference type="AlphaFoldDB" id="B1KKK9"/>
<evidence type="ECO:0000259" key="6">
    <source>
        <dbReference type="PROSITE" id="PS50093"/>
    </source>
</evidence>
<keyword evidence="9" id="KW-1185">Reference proteome</keyword>
<feature type="domain" description="PKD" evidence="6">
    <location>
        <begin position="658"/>
        <end position="745"/>
    </location>
</feature>
<dbReference type="eggNOG" id="COG3291">
    <property type="taxonomic scope" value="Bacteria"/>
</dbReference>
<dbReference type="SUPFAM" id="SSF53187">
    <property type="entry name" value="Zn-dependent exopeptidases"/>
    <property type="match status" value="1"/>
</dbReference>
<evidence type="ECO:0000259" key="7">
    <source>
        <dbReference type="PROSITE" id="PS52035"/>
    </source>
</evidence>
<dbReference type="Gene3D" id="3.40.630.10">
    <property type="entry name" value="Zn peptidases"/>
    <property type="match status" value="1"/>
</dbReference>
<dbReference type="Pfam" id="PF18911">
    <property type="entry name" value="PKD_4"/>
    <property type="match status" value="2"/>
</dbReference>
<evidence type="ECO:0000256" key="2">
    <source>
        <dbReference type="ARBA" id="ARBA00005988"/>
    </source>
</evidence>
<evidence type="ECO:0000313" key="9">
    <source>
        <dbReference type="Proteomes" id="UP000002168"/>
    </source>
</evidence>
<dbReference type="Gene3D" id="2.60.40.10">
    <property type="entry name" value="Immunoglobulins"/>
    <property type="match status" value="2"/>
</dbReference>
<dbReference type="InterPro" id="IPR020008">
    <property type="entry name" value="GlyGly_CTERM"/>
</dbReference>
<dbReference type="eggNOG" id="COG2866">
    <property type="taxonomic scope" value="Bacteria"/>
</dbReference>
<dbReference type="GO" id="GO:0008270">
    <property type="term" value="F:zinc ion binding"/>
    <property type="evidence" value="ECO:0007669"/>
    <property type="project" value="InterPro"/>
</dbReference>
<dbReference type="EMBL" id="CP000961">
    <property type="protein sequence ID" value="ACA87226.1"/>
    <property type="molecule type" value="Genomic_DNA"/>
</dbReference>
<dbReference type="PANTHER" id="PTHR11705">
    <property type="entry name" value="PROTEASE FAMILY M14 CARBOXYPEPTIDASE A,B"/>
    <property type="match status" value="1"/>
</dbReference>
<gene>
    <name evidence="8" type="ordered locus">Swoo_2953</name>
</gene>
<keyword evidence="4" id="KW-0862">Zinc</keyword>
<dbReference type="InterPro" id="IPR035986">
    <property type="entry name" value="PKD_dom_sf"/>
</dbReference>
<dbReference type="PRINTS" id="PR00765">
    <property type="entry name" value="CRBOXYPTASEA"/>
</dbReference>
<dbReference type="Proteomes" id="UP000002168">
    <property type="component" value="Chromosome"/>
</dbReference>
<evidence type="ECO:0000256" key="3">
    <source>
        <dbReference type="ARBA" id="ARBA00022723"/>
    </source>
</evidence>
<organism evidence="8 9">
    <name type="scientific">Shewanella woodyi (strain ATCC 51908 / MS32)</name>
    <dbReference type="NCBI Taxonomy" id="392500"/>
    <lineage>
        <taxon>Bacteria</taxon>
        <taxon>Pseudomonadati</taxon>
        <taxon>Pseudomonadota</taxon>
        <taxon>Gammaproteobacteria</taxon>
        <taxon>Alteromonadales</taxon>
        <taxon>Shewanellaceae</taxon>
        <taxon>Shewanella</taxon>
    </lineage>
</organism>
<evidence type="ECO:0000313" key="8">
    <source>
        <dbReference type="EMBL" id="ACA87226.1"/>
    </source>
</evidence>
<feature type="domain" description="Peptidase M14" evidence="7">
    <location>
        <begin position="132"/>
        <end position="442"/>
    </location>
</feature>
<dbReference type="SMART" id="SM00089">
    <property type="entry name" value="PKD"/>
    <property type="match status" value="2"/>
</dbReference>
<dbReference type="Pfam" id="PF00246">
    <property type="entry name" value="Peptidase_M14"/>
    <property type="match status" value="1"/>
</dbReference>
<dbReference type="InterPro" id="IPR000601">
    <property type="entry name" value="PKD_dom"/>
</dbReference>
<dbReference type="SUPFAM" id="SSF49299">
    <property type="entry name" value="PKD domain"/>
    <property type="match status" value="2"/>
</dbReference>
<accession>B1KKK9</accession>
<protein>
    <submittedName>
        <fullName evidence="8">Peptidase M14 carboxypeptidase A</fullName>
    </submittedName>
</protein>
<comment type="similarity">
    <text evidence="2 5">Belongs to the peptidase M14 family.</text>
</comment>
<dbReference type="PROSITE" id="PS52035">
    <property type="entry name" value="PEPTIDASE_M14"/>
    <property type="match status" value="1"/>
</dbReference>
<keyword evidence="8" id="KW-0645">Protease</keyword>
<reference evidence="8 9" key="1">
    <citation type="submission" date="2008-02" db="EMBL/GenBank/DDBJ databases">
        <title>Complete sequence of Shewanella woodyi ATCC 51908.</title>
        <authorList>
            <consortium name="US DOE Joint Genome Institute"/>
            <person name="Copeland A."/>
            <person name="Lucas S."/>
            <person name="Lapidus A."/>
            <person name="Glavina del Rio T."/>
            <person name="Dalin E."/>
            <person name="Tice H."/>
            <person name="Bruce D."/>
            <person name="Goodwin L."/>
            <person name="Pitluck S."/>
            <person name="Sims D."/>
            <person name="Brettin T."/>
            <person name="Detter J.C."/>
            <person name="Han C."/>
            <person name="Kuske C.R."/>
            <person name="Schmutz J."/>
            <person name="Larimer F."/>
            <person name="Land M."/>
            <person name="Hauser L."/>
            <person name="Kyrpides N."/>
            <person name="Lykidis A."/>
            <person name="Zhao J.-S."/>
            <person name="Richardson P."/>
        </authorList>
    </citation>
    <scope>NUCLEOTIDE SEQUENCE [LARGE SCALE GENOMIC DNA]</scope>
    <source>
        <strain evidence="9">ATCC 51908 / MS32</strain>
    </source>
</reference>
<evidence type="ECO:0000256" key="5">
    <source>
        <dbReference type="PROSITE-ProRule" id="PRU01379"/>
    </source>
</evidence>
<dbReference type="STRING" id="392500.Swoo_2953"/>
<dbReference type="PROSITE" id="PS00133">
    <property type="entry name" value="CARBOXYPEPT_ZN_2"/>
    <property type="match status" value="1"/>
</dbReference>
<feature type="active site" description="Proton donor/acceptor" evidence="5">
    <location>
        <position position="411"/>
    </location>
</feature>
<comment type="cofactor">
    <cofactor evidence="1">
        <name>Zn(2+)</name>
        <dbReference type="ChEBI" id="CHEBI:29105"/>
    </cofactor>
</comment>
<dbReference type="InterPro" id="IPR057247">
    <property type="entry name" value="CARBOXYPEPT_ZN_2"/>
</dbReference>
<evidence type="ECO:0000256" key="4">
    <source>
        <dbReference type="ARBA" id="ARBA00022833"/>
    </source>
</evidence>
<dbReference type="PANTHER" id="PTHR11705:SF119">
    <property type="entry name" value="OS02G0119300 PROTEIN"/>
    <property type="match status" value="1"/>
</dbReference>
<dbReference type="HOGENOM" id="CLU_378929_0_0_6"/>
<dbReference type="InterPro" id="IPR013783">
    <property type="entry name" value="Ig-like_fold"/>
</dbReference>
<dbReference type="InterPro" id="IPR022409">
    <property type="entry name" value="PKD/Chitinase_dom"/>
</dbReference>
<dbReference type="InterPro" id="IPR000834">
    <property type="entry name" value="Peptidase_M14"/>
</dbReference>
<keyword evidence="3" id="KW-0479">Metal-binding</keyword>
<dbReference type="NCBIfam" id="TIGR03501">
    <property type="entry name" value="GlyGly_CTERM"/>
    <property type="match status" value="1"/>
</dbReference>
<name>B1KKK9_SHEWM</name>
<dbReference type="GO" id="GO:0006508">
    <property type="term" value="P:proteolysis"/>
    <property type="evidence" value="ECO:0007669"/>
    <property type="project" value="InterPro"/>
</dbReference>
<sequence precursor="true">MAEITMKTAESIARLTKGITLSRLTKSLIISGLIFSSLAQSQAQAIDDSQQTYKVTFPDEQTFLKANISLHNEKIKTDPTQRAIWVPLSSDELSRLKPFATSMAKVDDPASLYPQKIASQSNLLSGIPGYSCYPTVEETQTDIEQLVSQNPNFATIEDIGDSWQKQAGNGGYDLNLLKLTNSQVTGDKPKLFIHAAMHAREYATSPLVLQFAKDLLSERDTDADSQWLLDRHEIHLLLHMNPDGRKKAETGLSWRKNANQNYCGSNPNAIGTDLNRNFSWGWNTVEQGSSGNECSNIFRGPSAGSEPETQAVEAYVRALFGDHRGPNRTDAAPDTTQGLHIDVHSYSELVLWPWGGTNALAPNGAAMRTLGRKLARFNGYMPMQSVGLYPTDGTSDNLSYGELGIPHMTFELGTDFFQSCSSYNDKVLPDNLKALKYAAKIVEAPYLIPSGPDITEISSVGQPLNAIAQNYRVTLKVTASDDRFSRRGGTEATQDIAEIALYIDDAPWDGGQATLLTATDGSFDEKTEQGELQLNANDLSLGQHTLYLKAKDTSGQWGALSAQFIQVIAPQANQAPQANFSFQCDEFTCQFDASSSADPEGDSLSYAWQLGTGTSREAQPSYQFSSSELTDNKVEVTLTVSDPQGLSHSQTQHLTLSANQAPKASFTASCTHLVCQIDASASSDPDADTLSYQWQLGDGNSSDKLQLTHSYTQAGTYNIVLTVSDGKTDNSSEKSVTVTVAPTPEPSENGSSGGAIGLFSLLLLALGIRRQTR</sequence>
<dbReference type="PROSITE" id="PS50093">
    <property type="entry name" value="PKD"/>
    <property type="match status" value="1"/>
</dbReference>
<dbReference type="SMART" id="SM00631">
    <property type="entry name" value="Zn_pept"/>
    <property type="match status" value="1"/>
</dbReference>
<dbReference type="GO" id="GO:0004181">
    <property type="term" value="F:metallocarboxypeptidase activity"/>
    <property type="evidence" value="ECO:0007669"/>
    <property type="project" value="InterPro"/>
</dbReference>